<dbReference type="Pfam" id="PF04055">
    <property type="entry name" value="Radical_SAM"/>
    <property type="match status" value="1"/>
</dbReference>
<evidence type="ECO:0000256" key="3">
    <source>
        <dbReference type="ARBA" id="ARBA00022691"/>
    </source>
</evidence>
<dbReference type="PANTHER" id="PTHR11228">
    <property type="entry name" value="RADICAL SAM DOMAIN PROTEIN"/>
    <property type="match status" value="1"/>
</dbReference>
<dbReference type="PANTHER" id="PTHR11228:SF35">
    <property type="entry name" value="MOLYBDENUM COFACTOR BIOSYNTHESIS PROTEIN A-RELATED"/>
    <property type="match status" value="1"/>
</dbReference>
<dbReference type="InterPro" id="IPR007197">
    <property type="entry name" value="rSAM"/>
</dbReference>
<dbReference type="InterPro" id="IPR058240">
    <property type="entry name" value="rSAM_sf"/>
</dbReference>
<evidence type="ECO:0000313" key="8">
    <source>
        <dbReference type="EMBL" id="SVB15163.1"/>
    </source>
</evidence>
<evidence type="ECO:0000256" key="6">
    <source>
        <dbReference type="ARBA" id="ARBA00023014"/>
    </source>
</evidence>
<keyword evidence="3" id="KW-0949">S-adenosyl-L-methionine</keyword>
<proteinExistence type="predicted"/>
<comment type="cofactor">
    <cofactor evidence="1">
        <name>[4Fe-4S] cluster</name>
        <dbReference type="ChEBI" id="CHEBI:49883"/>
    </cofactor>
</comment>
<protein>
    <recommendedName>
        <fullName evidence="7">Radical SAM core domain-containing protein</fullName>
    </recommendedName>
</protein>
<gene>
    <name evidence="8" type="ORF">METZ01_LOCUS168017</name>
</gene>
<dbReference type="InterPro" id="IPR034391">
    <property type="entry name" value="AdoMet-like_SPASM_containing"/>
</dbReference>
<dbReference type="CDD" id="cd21109">
    <property type="entry name" value="SPASM"/>
    <property type="match status" value="1"/>
</dbReference>
<dbReference type="PROSITE" id="PS51918">
    <property type="entry name" value="RADICAL_SAM"/>
    <property type="match status" value="1"/>
</dbReference>
<organism evidence="8">
    <name type="scientific">marine metagenome</name>
    <dbReference type="NCBI Taxonomy" id="408172"/>
    <lineage>
        <taxon>unclassified sequences</taxon>
        <taxon>metagenomes</taxon>
        <taxon>ecological metagenomes</taxon>
    </lineage>
</organism>
<evidence type="ECO:0000256" key="2">
    <source>
        <dbReference type="ARBA" id="ARBA00022485"/>
    </source>
</evidence>
<evidence type="ECO:0000256" key="5">
    <source>
        <dbReference type="ARBA" id="ARBA00023004"/>
    </source>
</evidence>
<dbReference type="GO" id="GO:0003824">
    <property type="term" value="F:catalytic activity"/>
    <property type="evidence" value="ECO:0007669"/>
    <property type="project" value="InterPro"/>
</dbReference>
<keyword evidence="6" id="KW-0411">Iron-sulfur</keyword>
<dbReference type="AlphaFoldDB" id="A0A382BQ09"/>
<keyword evidence="5" id="KW-0408">Iron</keyword>
<evidence type="ECO:0000256" key="4">
    <source>
        <dbReference type="ARBA" id="ARBA00022723"/>
    </source>
</evidence>
<dbReference type="InterPro" id="IPR050377">
    <property type="entry name" value="Radical_SAM_PqqE_MftC-like"/>
</dbReference>
<dbReference type="Pfam" id="PF13186">
    <property type="entry name" value="SPASM"/>
    <property type="match status" value="1"/>
</dbReference>
<dbReference type="Gene3D" id="3.20.20.70">
    <property type="entry name" value="Aldolase class I"/>
    <property type="match status" value="1"/>
</dbReference>
<keyword evidence="2" id="KW-0004">4Fe-4S</keyword>
<dbReference type="InterPro" id="IPR013785">
    <property type="entry name" value="Aldolase_TIM"/>
</dbReference>
<dbReference type="GO" id="GO:0051536">
    <property type="term" value="F:iron-sulfur cluster binding"/>
    <property type="evidence" value="ECO:0007669"/>
    <property type="project" value="UniProtKB-KW"/>
</dbReference>
<evidence type="ECO:0000256" key="1">
    <source>
        <dbReference type="ARBA" id="ARBA00001966"/>
    </source>
</evidence>
<dbReference type="GO" id="GO:0046872">
    <property type="term" value="F:metal ion binding"/>
    <property type="evidence" value="ECO:0007669"/>
    <property type="project" value="UniProtKB-KW"/>
</dbReference>
<feature type="domain" description="Radical SAM core" evidence="7">
    <location>
        <begin position="1"/>
        <end position="220"/>
    </location>
</feature>
<sequence>MIEKIEQLNIELAGNCNLKCKMCTQASGREESFLSKLPVDLFYKAVDEALPLGLKYVNIGGGGEPTIYRDLDKLIRYLTDNNVVTLMYTNAITIKENKFRKFCDAGLGALKISAQGWDRESYKEWMSIDAYDKIRGKILEFQEIIAKNNYPMLIQTNHLIHDTNQLEFQKNQYIKNWVDYLGIQAEIWIDHNWTGSFDQEESISRKNKFFNRKKRSCGRPLSNVVEIRAGGLESKHGAVVPCPNVLGRDSTAVMGHIQDSSLMEILNGSKMNSLREEHINETFNTEYCKNCDQLLDIPESLVWTNIKDRKYGESRISGMKLVQEYGRSTEIELKQLYNSNKDVFLIKTFLIKEISIDFSSLSFCINQNRLMITWFGIKNV</sequence>
<dbReference type="CDD" id="cd01335">
    <property type="entry name" value="Radical_SAM"/>
    <property type="match status" value="1"/>
</dbReference>
<keyword evidence="4" id="KW-0479">Metal-binding</keyword>
<evidence type="ECO:0000259" key="7">
    <source>
        <dbReference type="PROSITE" id="PS51918"/>
    </source>
</evidence>
<dbReference type="SFLD" id="SFLDS00029">
    <property type="entry name" value="Radical_SAM"/>
    <property type="match status" value="1"/>
</dbReference>
<reference evidence="8" key="1">
    <citation type="submission" date="2018-05" db="EMBL/GenBank/DDBJ databases">
        <authorList>
            <person name="Lanie J.A."/>
            <person name="Ng W.-L."/>
            <person name="Kazmierczak K.M."/>
            <person name="Andrzejewski T.M."/>
            <person name="Davidsen T.M."/>
            <person name="Wayne K.J."/>
            <person name="Tettelin H."/>
            <person name="Glass J.I."/>
            <person name="Rusch D."/>
            <person name="Podicherti R."/>
            <person name="Tsui H.-C.T."/>
            <person name="Winkler M.E."/>
        </authorList>
    </citation>
    <scope>NUCLEOTIDE SEQUENCE</scope>
</reference>
<name>A0A382BQ09_9ZZZZ</name>
<dbReference type="EMBL" id="UINC01030563">
    <property type="protein sequence ID" value="SVB15163.1"/>
    <property type="molecule type" value="Genomic_DNA"/>
</dbReference>
<dbReference type="SUPFAM" id="SSF102114">
    <property type="entry name" value="Radical SAM enzymes"/>
    <property type="match status" value="1"/>
</dbReference>
<dbReference type="InterPro" id="IPR023885">
    <property type="entry name" value="4Fe4S-binding_SPASM_dom"/>
</dbReference>
<dbReference type="SFLD" id="SFLDG01067">
    <property type="entry name" value="SPASM/twitch_domain_containing"/>
    <property type="match status" value="1"/>
</dbReference>
<accession>A0A382BQ09</accession>
<dbReference type="SFLD" id="SFLDG01387">
    <property type="entry name" value="BtrN-like_SPASM_domain_contain"/>
    <property type="match status" value="1"/>
</dbReference>